<accession>A0ACC6KM25</accession>
<sequence>MTTTPDTAEAARTAQLAVELDMIYPGRRWSLKVGDQGDFTGPHATPAEAVESARQTFAGFDDMLSAGDVTIGLWTEELLFLHLQHRMVGAGLPLDVAQQLITDYAEALSDAHETANSERLWLGFTDVYTVSADGVPEVLA</sequence>
<organism evidence="1 2">
    <name type="scientific">Deinococcus soli</name>
    <name type="common">ex Cha et al. 2016</name>
    <dbReference type="NCBI Taxonomy" id="1309411"/>
    <lineage>
        <taxon>Bacteria</taxon>
        <taxon>Thermotogati</taxon>
        <taxon>Deinococcota</taxon>
        <taxon>Deinococci</taxon>
        <taxon>Deinococcales</taxon>
        <taxon>Deinococcaceae</taxon>
        <taxon>Deinococcus</taxon>
    </lineage>
</organism>
<name>A0ACC6KM25_9DEIO</name>
<dbReference type="EMBL" id="JAVDTP010000014">
    <property type="protein sequence ID" value="MDR6753458.1"/>
    <property type="molecule type" value="Genomic_DNA"/>
</dbReference>
<gene>
    <name evidence="1" type="ORF">J2Y01_003981</name>
</gene>
<evidence type="ECO:0000313" key="1">
    <source>
        <dbReference type="EMBL" id="MDR6753458.1"/>
    </source>
</evidence>
<reference evidence="1" key="1">
    <citation type="submission" date="2023-07" db="EMBL/GenBank/DDBJ databases">
        <title>Sorghum-associated microbial communities from plants grown in Nebraska, USA.</title>
        <authorList>
            <person name="Schachtman D."/>
        </authorList>
    </citation>
    <scope>NUCLEOTIDE SEQUENCE</scope>
    <source>
        <strain evidence="1">BE73</strain>
    </source>
</reference>
<keyword evidence="2" id="KW-1185">Reference proteome</keyword>
<comment type="caution">
    <text evidence="1">The sequence shown here is derived from an EMBL/GenBank/DDBJ whole genome shotgun (WGS) entry which is preliminary data.</text>
</comment>
<proteinExistence type="predicted"/>
<protein>
    <submittedName>
        <fullName evidence="1">Uncharacterized protein</fullName>
    </submittedName>
</protein>
<dbReference type="Proteomes" id="UP001252370">
    <property type="component" value="Unassembled WGS sequence"/>
</dbReference>
<evidence type="ECO:0000313" key="2">
    <source>
        <dbReference type="Proteomes" id="UP001252370"/>
    </source>
</evidence>